<feature type="compositionally biased region" description="Basic and acidic residues" evidence="1">
    <location>
        <begin position="386"/>
        <end position="411"/>
    </location>
</feature>
<reference evidence="3 4" key="1">
    <citation type="submission" date="2018-07" db="EMBL/GenBank/DDBJ databases">
        <title>The complete nuclear genome of the prasinophyte Chloropicon primus (CCMP1205).</title>
        <authorList>
            <person name="Pombert J.-F."/>
            <person name="Otis C."/>
            <person name="Turmel M."/>
            <person name="Lemieux C."/>
        </authorList>
    </citation>
    <scope>NUCLEOTIDE SEQUENCE [LARGE SCALE GENOMIC DNA]</scope>
    <source>
        <strain evidence="3 4">CCMP1205</strain>
    </source>
</reference>
<evidence type="ECO:0000313" key="4">
    <source>
        <dbReference type="Proteomes" id="UP000316726"/>
    </source>
</evidence>
<feature type="compositionally biased region" description="Acidic residues" evidence="1">
    <location>
        <begin position="623"/>
        <end position="638"/>
    </location>
</feature>
<feature type="region of interest" description="Disordered" evidence="1">
    <location>
        <begin position="616"/>
        <end position="638"/>
    </location>
</feature>
<feature type="compositionally biased region" description="Basic residues" evidence="1">
    <location>
        <begin position="282"/>
        <end position="292"/>
    </location>
</feature>
<dbReference type="OrthoDB" id="552191at2759"/>
<feature type="compositionally biased region" description="Basic residues" evidence="1">
    <location>
        <begin position="331"/>
        <end position="342"/>
    </location>
</feature>
<dbReference type="AlphaFoldDB" id="A0A5B8N1R5"/>
<feature type="compositionally biased region" description="Basic and acidic residues" evidence="1">
    <location>
        <begin position="576"/>
        <end position="585"/>
    </location>
</feature>
<gene>
    <name evidence="3" type="ORF">A3770_19p83430</name>
</gene>
<dbReference type="Pfam" id="PF09133">
    <property type="entry name" value="SANTA"/>
    <property type="match status" value="1"/>
</dbReference>
<evidence type="ECO:0000259" key="2">
    <source>
        <dbReference type="Pfam" id="PF09133"/>
    </source>
</evidence>
<dbReference type="SUPFAM" id="SSF46689">
    <property type="entry name" value="Homeodomain-like"/>
    <property type="match status" value="1"/>
</dbReference>
<name>A0A5B8N1R5_9CHLO</name>
<sequence>MVMERRDPIADGSLFSPKRATAEGKDSKAGSTSSSSPLNASSIRSSFENLVRSSPLPKVLQSIQGAGQGERGREETSRSGSVVVAAPKAVRASLIPPPRFTEAEYSTQTNWLSPPKRKDLGDGQALVLFGDWWIAPTGQAASSGDGSRRYSLWGTEYSSFIDASDSLSSQVISRRLGSRLLATEGNEGGVMKVKLVGRVNEAEMRRSFGEKVVQDFAEGVPENWLDVLEADGAAAGGGGSPAPRVSRNEAREARGAMAEVDASNIELGEEDSETLSDDFRPPRRRAKGKRLSIKAEEDEATTSRGTPPARRGAKPKQRSKSPGGPSPPSSRRGRPGRPKKSPLAKFKEEEDAVVSTQAIGGFKTSSRGRRIVPRLDFWKNEGIKYDRGEVIGVKMKEESSAKELGKADEPKKRSRRKRRVEGAKARAHSKREDPSASEGEADGFAEGEADEGQGAADELLDSTRMDAADEGAGDPDDDGDWTPEQEAALSWAQLQVDPTSRNFWQEVAKSVPGNKTADECFQKHFQKHPTPVTRKTKSRTSGAAAGDDTVVANAPSAQIKKQMKKLKGGRWKRLKKAEDEPKESGEPDPMGMTQALLGGSSSQPKTLAAAIVSALAEAQPERDDNDEEEEDFYFDDDV</sequence>
<evidence type="ECO:0000313" key="3">
    <source>
        <dbReference type="EMBL" id="QDZ25825.1"/>
    </source>
</evidence>
<feature type="region of interest" description="Disordered" evidence="1">
    <location>
        <begin position="523"/>
        <end position="604"/>
    </location>
</feature>
<feature type="compositionally biased region" description="Low complexity" evidence="1">
    <location>
        <begin position="31"/>
        <end position="42"/>
    </location>
</feature>
<dbReference type="InterPro" id="IPR009057">
    <property type="entry name" value="Homeodomain-like_sf"/>
</dbReference>
<feature type="compositionally biased region" description="Acidic residues" evidence="1">
    <location>
        <begin position="468"/>
        <end position="483"/>
    </location>
</feature>
<dbReference type="Proteomes" id="UP000316726">
    <property type="component" value="Chromosome 19"/>
</dbReference>
<feature type="region of interest" description="Disordered" evidence="1">
    <location>
        <begin position="386"/>
        <end position="494"/>
    </location>
</feature>
<feature type="compositionally biased region" description="Basic and acidic residues" evidence="1">
    <location>
        <begin position="420"/>
        <end position="434"/>
    </location>
</feature>
<feature type="domain" description="SANTA" evidence="2">
    <location>
        <begin position="131"/>
        <end position="226"/>
    </location>
</feature>
<dbReference type="Gene3D" id="1.10.10.60">
    <property type="entry name" value="Homeodomain-like"/>
    <property type="match status" value="1"/>
</dbReference>
<feature type="compositionally biased region" description="Acidic residues" evidence="1">
    <location>
        <begin position="439"/>
        <end position="451"/>
    </location>
</feature>
<feature type="region of interest" description="Disordered" evidence="1">
    <location>
        <begin position="1"/>
        <end position="42"/>
    </location>
</feature>
<keyword evidence="4" id="KW-1185">Reference proteome</keyword>
<feature type="compositionally biased region" description="Basic residues" evidence="1">
    <location>
        <begin position="561"/>
        <end position="575"/>
    </location>
</feature>
<evidence type="ECO:0000256" key="1">
    <source>
        <dbReference type="SAM" id="MobiDB-lite"/>
    </source>
</evidence>
<dbReference type="InterPro" id="IPR015216">
    <property type="entry name" value="SANTA"/>
</dbReference>
<protein>
    <recommendedName>
        <fullName evidence="2">SANTA domain-containing protein</fullName>
    </recommendedName>
</protein>
<feature type="compositionally biased region" description="Acidic residues" evidence="1">
    <location>
        <begin position="267"/>
        <end position="276"/>
    </location>
</feature>
<feature type="region of interest" description="Disordered" evidence="1">
    <location>
        <begin position="231"/>
        <end position="356"/>
    </location>
</feature>
<accession>A0A5B8N1R5</accession>
<feature type="region of interest" description="Disordered" evidence="1">
    <location>
        <begin position="58"/>
        <end position="82"/>
    </location>
</feature>
<proteinExistence type="predicted"/>
<organism evidence="3 4">
    <name type="scientific">Chloropicon primus</name>
    <dbReference type="NCBI Taxonomy" id="1764295"/>
    <lineage>
        <taxon>Eukaryota</taxon>
        <taxon>Viridiplantae</taxon>
        <taxon>Chlorophyta</taxon>
        <taxon>Chloropicophyceae</taxon>
        <taxon>Chloropicales</taxon>
        <taxon>Chloropicaceae</taxon>
        <taxon>Chloropicon</taxon>
    </lineage>
</organism>
<dbReference type="EMBL" id="CP031052">
    <property type="protein sequence ID" value="QDZ25825.1"/>
    <property type="molecule type" value="Genomic_DNA"/>
</dbReference>